<proteinExistence type="predicted"/>
<dbReference type="EMBL" id="OBDY01000010">
    <property type="protein sequence ID" value="SNY50234.1"/>
    <property type="molecule type" value="Genomic_DNA"/>
</dbReference>
<evidence type="ECO:0000256" key="1">
    <source>
        <dbReference type="SAM" id="MobiDB-lite"/>
    </source>
</evidence>
<name>A0A285IQJ7_9ACTN</name>
<evidence type="ECO:0000313" key="2">
    <source>
        <dbReference type="EMBL" id="SNY50234.1"/>
    </source>
</evidence>
<reference evidence="2 3" key="1">
    <citation type="submission" date="2017-09" db="EMBL/GenBank/DDBJ databases">
        <authorList>
            <person name="Ehlers B."/>
            <person name="Leendertz F.H."/>
        </authorList>
    </citation>
    <scope>NUCLEOTIDE SEQUENCE [LARGE SCALE GENOMIC DNA]</scope>
    <source>
        <strain evidence="2 3">CGMCC 4.6857</strain>
    </source>
</reference>
<feature type="region of interest" description="Disordered" evidence="1">
    <location>
        <begin position="185"/>
        <end position="234"/>
    </location>
</feature>
<evidence type="ECO:0000313" key="3">
    <source>
        <dbReference type="Proteomes" id="UP000219612"/>
    </source>
</evidence>
<feature type="compositionally biased region" description="Low complexity" evidence="1">
    <location>
        <begin position="204"/>
        <end position="234"/>
    </location>
</feature>
<feature type="compositionally biased region" description="Basic and acidic residues" evidence="1">
    <location>
        <begin position="189"/>
        <end position="198"/>
    </location>
</feature>
<protein>
    <submittedName>
        <fullName evidence="2">Uncharacterized protein</fullName>
    </submittedName>
</protein>
<organism evidence="2 3">
    <name type="scientific">Paractinoplanes atraurantiacus</name>
    <dbReference type="NCBI Taxonomy" id="1036182"/>
    <lineage>
        <taxon>Bacteria</taxon>
        <taxon>Bacillati</taxon>
        <taxon>Actinomycetota</taxon>
        <taxon>Actinomycetes</taxon>
        <taxon>Micromonosporales</taxon>
        <taxon>Micromonosporaceae</taxon>
        <taxon>Paractinoplanes</taxon>
    </lineage>
</organism>
<gene>
    <name evidence="2" type="ORF">SAMN05421748_110265</name>
</gene>
<dbReference type="Proteomes" id="UP000219612">
    <property type="component" value="Unassembled WGS sequence"/>
</dbReference>
<accession>A0A285IQJ7</accession>
<sequence>MRERYSDAAVGKVLRTWLVGNELTHRMNNGPLKARDGPCHIRSNREYGRTATPAGKPPVMTLIFASYVRFGKPEGNRTVAQSYGTLNRGATDRCFTTVSRECRSWASAAVHSSGVRALTAQDLRYMCEDGTVSTVIPASGTGIRGDLRCSRVTPRTTRKEAHTETTAIPITNRVAIRGQYRVRCPSSRRRYDPAERYPRRQAPGARAVRISSARSAATRGSAPGAPTTGSQLRS</sequence>
<keyword evidence="3" id="KW-1185">Reference proteome</keyword>
<dbReference type="AlphaFoldDB" id="A0A285IQJ7"/>